<dbReference type="InterPro" id="IPR017871">
    <property type="entry name" value="ABC_transporter-like_CS"/>
</dbReference>
<keyword evidence="4 6" id="KW-0067">ATP-binding</keyword>
<name>A0A6S6SW53_9BACT</name>
<dbReference type="SUPFAM" id="SSF53335">
    <property type="entry name" value="S-adenosyl-L-methionine-dependent methyltransferases"/>
    <property type="match status" value="1"/>
</dbReference>
<dbReference type="InterPro" id="IPR029439">
    <property type="entry name" value="Wzt_C"/>
</dbReference>
<dbReference type="AlphaFoldDB" id="A0A6S6SW53"/>
<dbReference type="InterPro" id="IPR027417">
    <property type="entry name" value="P-loop_NTPase"/>
</dbReference>
<dbReference type="Pfam" id="PF14524">
    <property type="entry name" value="Wzt_C"/>
    <property type="match status" value="1"/>
</dbReference>
<dbReference type="Gene3D" id="3.40.50.300">
    <property type="entry name" value="P-loop containing nucleotide triphosphate hydrolases"/>
    <property type="match status" value="1"/>
</dbReference>
<keyword evidence="2" id="KW-0813">Transport</keyword>
<dbReference type="SUPFAM" id="SSF52540">
    <property type="entry name" value="P-loop containing nucleoside triphosphate hydrolases"/>
    <property type="match status" value="1"/>
</dbReference>
<keyword evidence="6" id="KW-0378">Hydrolase</keyword>
<keyword evidence="3" id="KW-0547">Nucleotide-binding</keyword>
<sequence length="673" mass="76950">MSLREVVVYAEKVSKTYRLYKKPFDRVKESLGFSQKIYHKKFYALNNVSLELRRGEALGVIGRNGNGKSTLLKIIAKVISPSSGKVKTYGKVSAILELTSNLKPEMTGRENIVYNLKVQGFTSKKEILDKTKEIEDFAEIGEFIDQPVKVYSSGMKSRLGFGIATSVEPDILILDEVLAVGDFNFQQKCLAKINGMRENISMIFVSHSMNSVRLFCDRVIVLEKGNLTFNGKPDDAIKYYLEQEENKKTKMKEKSISTKPFYGDLFHNANKIQTITFSWVDSSGNTLEKVKTNQKVSLIIMFNLLYEPKNLIVGIPFWTENGECITGISNEMQKYKPIIKNGICEIICTFNNIFNPGRYISIISIYDGSECLTRTLNNDLISINTDTRYFGFVTVEHTWLPKKNINKDILINDVSLTVNSLDKSALTYGGKTSYEELNSELYSDIQKYFNPSVIFDIGANYGFTSIVFAKAFPKAEIVLVEASSDLCNYINKNLSCNINNTYTLHNAICAENFDEKRKFSLNPSGSQDNRVVAENDRWGQEVIPTISLDKLFEMYHSDFYFIKIDTQGYEENVFHGGENYLVKNNNWLIKTEFAPYWLRSQGTNPHEFLKELISKYNVVELPMRNKFKNDSLNDILRNTIQLEEVDMFISYIIGHNQNDRGWCDLMVYPKGIV</sequence>
<dbReference type="InterPro" id="IPR029063">
    <property type="entry name" value="SAM-dependent_MTases_sf"/>
</dbReference>
<dbReference type="PROSITE" id="PS50893">
    <property type="entry name" value="ABC_TRANSPORTER_2"/>
    <property type="match status" value="1"/>
</dbReference>
<dbReference type="GO" id="GO:0016887">
    <property type="term" value="F:ATP hydrolysis activity"/>
    <property type="evidence" value="ECO:0007669"/>
    <property type="project" value="InterPro"/>
</dbReference>
<dbReference type="PROSITE" id="PS00211">
    <property type="entry name" value="ABC_TRANSPORTER_1"/>
    <property type="match status" value="1"/>
</dbReference>
<evidence type="ECO:0000256" key="4">
    <source>
        <dbReference type="ARBA" id="ARBA00022840"/>
    </source>
</evidence>
<dbReference type="GO" id="GO:0140359">
    <property type="term" value="F:ABC-type transporter activity"/>
    <property type="evidence" value="ECO:0007669"/>
    <property type="project" value="InterPro"/>
</dbReference>
<dbReference type="InterPro" id="IPR050683">
    <property type="entry name" value="Bact_Polysacc_Export_ATP-bd"/>
</dbReference>
<dbReference type="InterPro" id="IPR006342">
    <property type="entry name" value="FkbM_mtfrase"/>
</dbReference>
<feature type="domain" description="ABC transporter" evidence="5">
    <location>
        <begin position="8"/>
        <end position="249"/>
    </location>
</feature>
<accession>A0A6S6SW53</accession>
<dbReference type="InterPro" id="IPR003439">
    <property type="entry name" value="ABC_transporter-like_ATP-bd"/>
</dbReference>
<dbReference type="Gene3D" id="2.70.50.60">
    <property type="entry name" value="abc- transporter (atp binding component) like domain"/>
    <property type="match status" value="1"/>
</dbReference>
<dbReference type="EC" id="3.6.3.40" evidence="6"/>
<dbReference type="Pfam" id="PF05050">
    <property type="entry name" value="Methyltransf_21"/>
    <property type="match status" value="1"/>
</dbReference>
<evidence type="ECO:0000313" key="6">
    <source>
        <dbReference type="EMBL" id="CAA6812780.1"/>
    </source>
</evidence>
<reference evidence="6" key="1">
    <citation type="submission" date="2020-01" db="EMBL/GenBank/DDBJ databases">
        <authorList>
            <person name="Meier V. D."/>
            <person name="Meier V D."/>
        </authorList>
    </citation>
    <scope>NUCLEOTIDE SEQUENCE</scope>
    <source>
        <strain evidence="6">HLG_WM_MAG_01</strain>
    </source>
</reference>
<gene>
    <name evidence="6" type="ORF">HELGO_WM323</name>
</gene>
<dbReference type="GO" id="GO:0005524">
    <property type="term" value="F:ATP binding"/>
    <property type="evidence" value="ECO:0007669"/>
    <property type="project" value="UniProtKB-KW"/>
</dbReference>
<organism evidence="6">
    <name type="scientific">uncultured Sulfurovum sp</name>
    <dbReference type="NCBI Taxonomy" id="269237"/>
    <lineage>
        <taxon>Bacteria</taxon>
        <taxon>Pseudomonadati</taxon>
        <taxon>Campylobacterota</taxon>
        <taxon>Epsilonproteobacteria</taxon>
        <taxon>Campylobacterales</taxon>
        <taxon>Sulfurovaceae</taxon>
        <taxon>Sulfurovum</taxon>
        <taxon>environmental samples</taxon>
    </lineage>
</organism>
<proteinExistence type="inferred from homology"/>
<dbReference type="PANTHER" id="PTHR46743">
    <property type="entry name" value="TEICHOIC ACIDS EXPORT ATP-BINDING PROTEIN TAGH"/>
    <property type="match status" value="1"/>
</dbReference>
<evidence type="ECO:0000259" key="5">
    <source>
        <dbReference type="PROSITE" id="PS50893"/>
    </source>
</evidence>
<dbReference type="EMBL" id="CACVAS010000058">
    <property type="protein sequence ID" value="CAA6812780.1"/>
    <property type="molecule type" value="Genomic_DNA"/>
</dbReference>
<dbReference type="Gene3D" id="3.40.50.150">
    <property type="entry name" value="Vaccinia Virus protein VP39"/>
    <property type="match status" value="1"/>
</dbReference>
<evidence type="ECO:0000256" key="1">
    <source>
        <dbReference type="ARBA" id="ARBA00005417"/>
    </source>
</evidence>
<dbReference type="NCBIfam" id="TIGR01444">
    <property type="entry name" value="fkbM_fam"/>
    <property type="match status" value="1"/>
</dbReference>
<protein>
    <submittedName>
        <fullName evidence="6">Teichoic acid export ATP-binding protein TagH (EC)</fullName>
        <ecNumber evidence="6">3.6.3.40</ecNumber>
    </submittedName>
</protein>
<evidence type="ECO:0000256" key="3">
    <source>
        <dbReference type="ARBA" id="ARBA00022741"/>
    </source>
</evidence>
<dbReference type="InterPro" id="IPR003593">
    <property type="entry name" value="AAA+_ATPase"/>
</dbReference>
<evidence type="ECO:0000256" key="2">
    <source>
        <dbReference type="ARBA" id="ARBA00022448"/>
    </source>
</evidence>
<dbReference type="InterPro" id="IPR015860">
    <property type="entry name" value="ABC_transpr_TagH-like"/>
</dbReference>
<dbReference type="PANTHER" id="PTHR46743:SF2">
    <property type="entry name" value="TEICHOIC ACIDS EXPORT ATP-BINDING PROTEIN TAGH"/>
    <property type="match status" value="1"/>
</dbReference>
<dbReference type="GO" id="GO:0016020">
    <property type="term" value="C:membrane"/>
    <property type="evidence" value="ECO:0007669"/>
    <property type="project" value="InterPro"/>
</dbReference>
<dbReference type="Pfam" id="PF00005">
    <property type="entry name" value="ABC_tran"/>
    <property type="match status" value="1"/>
</dbReference>
<comment type="similarity">
    <text evidence="1">Belongs to the ABC transporter superfamily.</text>
</comment>
<dbReference type="CDD" id="cd03220">
    <property type="entry name" value="ABC_KpsT_Wzt"/>
    <property type="match status" value="1"/>
</dbReference>
<dbReference type="SMART" id="SM00382">
    <property type="entry name" value="AAA"/>
    <property type="match status" value="1"/>
</dbReference>